<dbReference type="PANTHER" id="PTHR39157">
    <property type="entry name" value="INTEGRAL MEMBRANE PROTEIN-RELATED"/>
    <property type="match status" value="1"/>
</dbReference>
<dbReference type="Proteomes" id="UP000564806">
    <property type="component" value="Unassembled WGS sequence"/>
</dbReference>
<evidence type="ECO:0000256" key="3">
    <source>
        <dbReference type="ARBA" id="ARBA00022989"/>
    </source>
</evidence>
<reference evidence="6" key="1">
    <citation type="submission" date="2020-06" db="EMBL/GenBank/DDBJ databases">
        <title>Paenibacillus sp. nov., isolated from soil.</title>
        <authorList>
            <person name="Seo Y.L."/>
        </authorList>
    </citation>
    <scope>NUCLEOTIDE SEQUENCE [LARGE SCALE GENOMIC DNA]</scope>
    <source>
        <strain evidence="6">JW14</strain>
    </source>
</reference>
<evidence type="ECO:0000256" key="2">
    <source>
        <dbReference type="ARBA" id="ARBA00022692"/>
    </source>
</evidence>
<evidence type="ECO:0000313" key="6">
    <source>
        <dbReference type="EMBL" id="NUU61919.1"/>
    </source>
</evidence>
<dbReference type="GO" id="GO:0016020">
    <property type="term" value="C:membrane"/>
    <property type="evidence" value="ECO:0007669"/>
    <property type="project" value="UniProtKB-SubCell"/>
</dbReference>
<dbReference type="AlphaFoldDB" id="A0A850EQA5"/>
<keyword evidence="7" id="KW-1185">Reference proteome</keyword>
<gene>
    <name evidence="6" type="ORF">HPT30_16365</name>
</gene>
<keyword evidence="4 5" id="KW-0472">Membrane</keyword>
<dbReference type="InterPro" id="IPR032808">
    <property type="entry name" value="DoxX"/>
</dbReference>
<dbReference type="Pfam" id="PF07681">
    <property type="entry name" value="DoxX"/>
    <property type="match status" value="1"/>
</dbReference>
<evidence type="ECO:0000256" key="1">
    <source>
        <dbReference type="ARBA" id="ARBA00004141"/>
    </source>
</evidence>
<dbReference type="PANTHER" id="PTHR39157:SF1">
    <property type="entry name" value="DOXX FAMILY PROTEIN"/>
    <property type="match status" value="1"/>
</dbReference>
<evidence type="ECO:0000256" key="5">
    <source>
        <dbReference type="SAM" id="Phobius"/>
    </source>
</evidence>
<proteinExistence type="predicted"/>
<organism evidence="6 7">
    <name type="scientific">Paenibacillus agri</name>
    <dbReference type="NCBI Taxonomy" id="2744309"/>
    <lineage>
        <taxon>Bacteria</taxon>
        <taxon>Bacillati</taxon>
        <taxon>Bacillota</taxon>
        <taxon>Bacilli</taxon>
        <taxon>Bacillales</taxon>
        <taxon>Paenibacillaceae</taxon>
        <taxon>Paenibacillus</taxon>
    </lineage>
</organism>
<dbReference type="RefSeq" id="WP_175372404.1">
    <property type="nucleotide sequence ID" value="NZ_JABWCS010000211.1"/>
</dbReference>
<evidence type="ECO:0000313" key="7">
    <source>
        <dbReference type="Proteomes" id="UP000564806"/>
    </source>
</evidence>
<feature type="transmembrane region" description="Helical" evidence="5">
    <location>
        <begin position="79"/>
        <end position="101"/>
    </location>
</feature>
<keyword evidence="3 5" id="KW-1133">Transmembrane helix</keyword>
<comment type="caution">
    <text evidence="6">The sequence shown here is derived from an EMBL/GenBank/DDBJ whole genome shotgun (WGS) entry which is preliminary data.</text>
</comment>
<sequence length="155" mass="17585">MIKATQKIAGWILSVIRVLFGWMWLKSGYDKLSGGFGVESLIPVIAANHDSPEWYKAFFSHVVSPFSEVFDVVIPWGEILIGIGLIAGLFIVPALVMSVFVNANYILADMIFTYPTDILMATLLLTGKRFTAYVSVERWLYAKWWKDWNGAEKRM</sequence>
<keyword evidence="2 5" id="KW-0812">Transmembrane</keyword>
<protein>
    <submittedName>
        <fullName evidence="6">DoxX family membrane protein</fullName>
    </submittedName>
</protein>
<accession>A0A850EQA5</accession>
<name>A0A850EQA5_9BACL</name>
<evidence type="ECO:0000256" key="4">
    <source>
        <dbReference type="ARBA" id="ARBA00023136"/>
    </source>
</evidence>
<dbReference type="EMBL" id="JABWCS010000211">
    <property type="protein sequence ID" value="NUU61919.1"/>
    <property type="molecule type" value="Genomic_DNA"/>
</dbReference>
<feature type="transmembrane region" description="Helical" evidence="5">
    <location>
        <begin position="7"/>
        <end position="25"/>
    </location>
</feature>
<comment type="subcellular location">
    <subcellularLocation>
        <location evidence="1">Membrane</location>
        <topology evidence="1">Multi-pass membrane protein</topology>
    </subcellularLocation>
</comment>